<evidence type="ECO:0000313" key="3">
    <source>
        <dbReference type="Proteomes" id="UP001189429"/>
    </source>
</evidence>
<keyword evidence="3" id="KW-1185">Reference proteome</keyword>
<gene>
    <name evidence="2" type="ORF">PCOR1329_LOCUS19878</name>
</gene>
<dbReference type="EMBL" id="CAUYUJ010006389">
    <property type="protein sequence ID" value="CAK0817213.1"/>
    <property type="molecule type" value="Genomic_DNA"/>
</dbReference>
<organism evidence="2 3">
    <name type="scientific">Prorocentrum cordatum</name>
    <dbReference type="NCBI Taxonomy" id="2364126"/>
    <lineage>
        <taxon>Eukaryota</taxon>
        <taxon>Sar</taxon>
        <taxon>Alveolata</taxon>
        <taxon>Dinophyceae</taxon>
        <taxon>Prorocentrales</taxon>
        <taxon>Prorocentraceae</taxon>
        <taxon>Prorocentrum</taxon>
    </lineage>
</organism>
<evidence type="ECO:0000256" key="1">
    <source>
        <dbReference type="SAM" id="MobiDB-lite"/>
    </source>
</evidence>
<sequence length="188" mass="19462">TPRAGGAAGPPRAGRPRRQCAGVAARGLDSLRGRRRGPVLHMECWTARPAAPAGLPCPAAPGRRSACRPGCARSAAHRPRRLQQPGRALLACGSGARYLLPDHAWRRGGVGTARRRLARRPLRADTPSVVLAAGSASGRPPFDVVETPDRGKVAVANRPLAAGAVVLDEAPLLLLRLTGDAARDAGGS</sequence>
<feature type="compositionally biased region" description="Low complexity" evidence="1">
    <location>
        <begin position="1"/>
        <end position="12"/>
    </location>
</feature>
<feature type="region of interest" description="Disordered" evidence="1">
    <location>
        <begin position="1"/>
        <end position="27"/>
    </location>
</feature>
<feature type="non-terminal residue" evidence="2">
    <location>
        <position position="188"/>
    </location>
</feature>
<accession>A0ABN9RE08</accession>
<evidence type="ECO:0000313" key="2">
    <source>
        <dbReference type="EMBL" id="CAK0817213.1"/>
    </source>
</evidence>
<dbReference type="Proteomes" id="UP001189429">
    <property type="component" value="Unassembled WGS sequence"/>
</dbReference>
<name>A0ABN9RE08_9DINO</name>
<protein>
    <submittedName>
        <fullName evidence="2">Uncharacterized protein</fullName>
    </submittedName>
</protein>
<comment type="caution">
    <text evidence="2">The sequence shown here is derived from an EMBL/GenBank/DDBJ whole genome shotgun (WGS) entry which is preliminary data.</text>
</comment>
<proteinExistence type="predicted"/>
<reference evidence="2" key="1">
    <citation type="submission" date="2023-10" db="EMBL/GenBank/DDBJ databases">
        <authorList>
            <person name="Chen Y."/>
            <person name="Shah S."/>
            <person name="Dougan E. K."/>
            <person name="Thang M."/>
            <person name="Chan C."/>
        </authorList>
    </citation>
    <scope>NUCLEOTIDE SEQUENCE [LARGE SCALE GENOMIC DNA]</scope>
</reference>
<feature type="non-terminal residue" evidence="2">
    <location>
        <position position="1"/>
    </location>
</feature>